<dbReference type="EMBL" id="ML739035">
    <property type="protein sequence ID" value="KAE8356793.1"/>
    <property type="molecule type" value="Genomic_DNA"/>
</dbReference>
<keyword evidence="3" id="KW-0472">Membrane</keyword>
<evidence type="ECO:0000256" key="3">
    <source>
        <dbReference type="ARBA" id="ARBA00022622"/>
    </source>
</evidence>
<dbReference type="Proteomes" id="UP000327118">
    <property type="component" value="Unassembled WGS sequence"/>
</dbReference>
<dbReference type="OrthoDB" id="4524534at2759"/>
<sequence>MRFLTLVSLTSVAYAQNIIPTSCFDSYSSLEQHFNYLYPWGSDHNGAARMVASSSNHEFVSVNSGTLTIVAKPRGGQPWTSRGQPIRYLSGAIHSKRTLTVERGSGFDIEGEFQATTDRGTWPAFWLNGAWTWPPEIDMAEWKGSGDITFNVFNTSTSLMNHDTRYPSPQNFHRMRTEIRTENDRDIRVKYFMDGIEVTTQYGRDYVGKPLHLIINLQMEGSSGSPGPNTDTYYRVRNLSVNRV</sequence>
<evidence type="ECO:0000313" key="8">
    <source>
        <dbReference type="Proteomes" id="UP000327118"/>
    </source>
</evidence>
<dbReference type="SUPFAM" id="SSF49899">
    <property type="entry name" value="Concanavalin A-like lectins/glucanases"/>
    <property type="match status" value="1"/>
</dbReference>
<evidence type="ECO:0000259" key="6">
    <source>
        <dbReference type="PROSITE" id="PS51762"/>
    </source>
</evidence>
<dbReference type="GO" id="GO:0005886">
    <property type="term" value="C:plasma membrane"/>
    <property type="evidence" value="ECO:0007669"/>
    <property type="project" value="UniProtKB-SubCell"/>
</dbReference>
<dbReference type="PANTHER" id="PTHR10963:SF24">
    <property type="entry name" value="GLYCOSIDASE C21B10.07-RELATED"/>
    <property type="match status" value="1"/>
</dbReference>
<feature type="chain" id="PRO_5024788639" evidence="5">
    <location>
        <begin position="16"/>
        <end position="244"/>
    </location>
</feature>
<name>A0A5N6ZHW7_9EURO</name>
<keyword evidence="8" id="KW-1185">Reference proteome</keyword>
<keyword evidence="3" id="KW-0336">GPI-anchor</keyword>
<keyword evidence="7" id="KW-0430">Lectin</keyword>
<feature type="domain" description="GH16" evidence="6">
    <location>
        <begin position="12"/>
        <end position="244"/>
    </location>
</feature>
<dbReference type="AlphaFoldDB" id="A0A5N6ZHW7"/>
<comment type="subcellular location">
    <subcellularLocation>
        <location evidence="1">Cell membrane</location>
        <topology evidence="1">Lipid-anchor</topology>
        <topology evidence="1">GPI-anchor</topology>
    </subcellularLocation>
</comment>
<keyword evidence="5" id="KW-0732">Signal</keyword>
<dbReference type="InterPro" id="IPR013320">
    <property type="entry name" value="ConA-like_dom_sf"/>
</dbReference>
<evidence type="ECO:0000256" key="5">
    <source>
        <dbReference type="SAM" id="SignalP"/>
    </source>
</evidence>
<accession>A0A5N6ZHW7</accession>
<dbReference type="GO" id="GO:0004553">
    <property type="term" value="F:hydrolase activity, hydrolyzing O-glycosyl compounds"/>
    <property type="evidence" value="ECO:0007669"/>
    <property type="project" value="InterPro"/>
</dbReference>
<evidence type="ECO:0000256" key="4">
    <source>
        <dbReference type="ARBA" id="ARBA00023288"/>
    </source>
</evidence>
<reference evidence="8" key="1">
    <citation type="submission" date="2019-04" db="EMBL/GenBank/DDBJ databases">
        <title>Friends and foes A comparative genomics studyof 23 Aspergillus species from section Flavi.</title>
        <authorList>
            <consortium name="DOE Joint Genome Institute"/>
            <person name="Kjaerbolling I."/>
            <person name="Vesth T."/>
            <person name="Frisvad J.C."/>
            <person name="Nybo J.L."/>
            <person name="Theobald S."/>
            <person name="Kildgaard S."/>
            <person name="Isbrandt T."/>
            <person name="Kuo A."/>
            <person name="Sato A."/>
            <person name="Lyhne E.K."/>
            <person name="Kogle M.E."/>
            <person name="Wiebenga A."/>
            <person name="Kun R.S."/>
            <person name="Lubbers R.J."/>
            <person name="Makela M.R."/>
            <person name="Barry K."/>
            <person name="Chovatia M."/>
            <person name="Clum A."/>
            <person name="Daum C."/>
            <person name="Haridas S."/>
            <person name="He G."/>
            <person name="LaButti K."/>
            <person name="Lipzen A."/>
            <person name="Mondo S."/>
            <person name="Riley R."/>
            <person name="Salamov A."/>
            <person name="Simmons B.A."/>
            <person name="Magnuson J.K."/>
            <person name="Henrissat B."/>
            <person name="Mortensen U.H."/>
            <person name="Larsen T.O."/>
            <person name="Devries R.P."/>
            <person name="Grigoriev I.V."/>
            <person name="Machida M."/>
            <person name="Baker S.E."/>
            <person name="Andersen M.R."/>
        </authorList>
    </citation>
    <scope>NUCLEOTIDE SEQUENCE [LARGE SCALE GENOMIC DNA]</scope>
    <source>
        <strain evidence="8">CBS 553.77</strain>
    </source>
</reference>
<evidence type="ECO:0000256" key="1">
    <source>
        <dbReference type="ARBA" id="ARBA00004609"/>
    </source>
</evidence>
<keyword evidence="2" id="KW-1003">Cell membrane</keyword>
<feature type="signal peptide" evidence="5">
    <location>
        <begin position="1"/>
        <end position="15"/>
    </location>
</feature>
<dbReference type="GO" id="GO:0009251">
    <property type="term" value="P:glucan catabolic process"/>
    <property type="evidence" value="ECO:0007669"/>
    <property type="project" value="TreeGrafter"/>
</dbReference>
<dbReference type="GO" id="GO:0098552">
    <property type="term" value="C:side of membrane"/>
    <property type="evidence" value="ECO:0007669"/>
    <property type="project" value="UniProtKB-KW"/>
</dbReference>
<dbReference type="GO" id="GO:0030246">
    <property type="term" value="F:carbohydrate binding"/>
    <property type="evidence" value="ECO:0007669"/>
    <property type="project" value="UniProtKB-KW"/>
</dbReference>
<evidence type="ECO:0000313" key="7">
    <source>
        <dbReference type="EMBL" id="KAE8356793.1"/>
    </source>
</evidence>
<evidence type="ECO:0000256" key="2">
    <source>
        <dbReference type="ARBA" id="ARBA00022475"/>
    </source>
</evidence>
<dbReference type="InterPro" id="IPR050546">
    <property type="entry name" value="Glycosyl_Hydrlase_16"/>
</dbReference>
<organism evidence="7 8">
    <name type="scientific">Aspergillus coremiiformis</name>
    <dbReference type="NCBI Taxonomy" id="138285"/>
    <lineage>
        <taxon>Eukaryota</taxon>
        <taxon>Fungi</taxon>
        <taxon>Dikarya</taxon>
        <taxon>Ascomycota</taxon>
        <taxon>Pezizomycotina</taxon>
        <taxon>Eurotiomycetes</taxon>
        <taxon>Eurotiomycetidae</taxon>
        <taxon>Eurotiales</taxon>
        <taxon>Aspergillaceae</taxon>
        <taxon>Aspergillus</taxon>
        <taxon>Aspergillus subgen. Circumdati</taxon>
    </lineage>
</organism>
<protein>
    <submittedName>
        <fullName evidence="7">Concanavalin A-like lectin/glucanase domain-containing protein</fullName>
    </submittedName>
</protein>
<dbReference type="Gene3D" id="2.60.120.200">
    <property type="match status" value="1"/>
</dbReference>
<dbReference type="PANTHER" id="PTHR10963">
    <property type="entry name" value="GLYCOSYL HYDROLASE-RELATED"/>
    <property type="match status" value="1"/>
</dbReference>
<keyword evidence="3" id="KW-0325">Glycoprotein</keyword>
<proteinExistence type="predicted"/>
<dbReference type="InterPro" id="IPR000757">
    <property type="entry name" value="Beta-glucanase-like"/>
</dbReference>
<dbReference type="PROSITE" id="PS51762">
    <property type="entry name" value="GH16_2"/>
    <property type="match status" value="1"/>
</dbReference>
<gene>
    <name evidence="7" type="ORF">BDV28DRAFT_144914</name>
</gene>
<keyword evidence="4" id="KW-0449">Lipoprotein</keyword>